<proteinExistence type="predicted"/>
<dbReference type="Proteomes" id="UP001066276">
    <property type="component" value="Chromosome 11"/>
</dbReference>
<accession>A0AAV7LH52</accession>
<reference evidence="1" key="1">
    <citation type="journal article" date="2022" name="bioRxiv">
        <title>Sequencing and chromosome-scale assembly of the giantPleurodeles waltlgenome.</title>
        <authorList>
            <person name="Brown T."/>
            <person name="Elewa A."/>
            <person name="Iarovenko S."/>
            <person name="Subramanian E."/>
            <person name="Araus A.J."/>
            <person name="Petzold A."/>
            <person name="Susuki M."/>
            <person name="Suzuki K.-i.T."/>
            <person name="Hayashi T."/>
            <person name="Toyoda A."/>
            <person name="Oliveira C."/>
            <person name="Osipova E."/>
            <person name="Leigh N.D."/>
            <person name="Simon A."/>
            <person name="Yun M.H."/>
        </authorList>
    </citation>
    <scope>NUCLEOTIDE SEQUENCE</scope>
    <source>
        <strain evidence="1">20211129_DDA</strain>
        <tissue evidence="1">Liver</tissue>
    </source>
</reference>
<dbReference type="AlphaFoldDB" id="A0AAV7LH52"/>
<evidence type="ECO:0000313" key="1">
    <source>
        <dbReference type="EMBL" id="KAJ1090897.1"/>
    </source>
</evidence>
<dbReference type="EMBL" id="JANPWB010000015">
    <property type="protein sequence ID" value="KAJ1090897.1"/>
    <property type="molecule type" value="Genomic_DNA"/>
</dbReference>
<comment type="caution">
    <text evidence="1">The sequence shown here is derived from an EMBL/GenBank/DDBJ whole genome shotgun (WGS) entry which is preliminary data.</text>
</comment>
<keyword evidence="2" id="KW-1185">Reference proteome</keyword>
<evidence type="ECO:0000313" key="2">
    <source>
        <dbReference type="Proteomes" id="UP001066276"/>
    </source>
</evidence>
<organism evidence="1 2">
    <name type="scientific">Pleurodeles waltl</name>
    <name type="common">Iberian ribbed newt</name>
    <dbReference type="NCBI Taxonomy" id="8319"/>
    <lineage>
        <taxon>Eukaryota</taxon>
        <taxon>Metazoa</taxon>
        <taxon>Chordata</taxon>
        <taxon>Craniata</taxon>
        <taxon>Vertebrata</taxon>
        <taxon>Euteleostomi</taxon>
        <taxon>Amphibia</taxon>
        <taxon>Batrachia</taxon>
        <taxon>Caudata</taxon>
        <taxon>Salamandroidea</taxon>
        <taxon>Salamandridae</taxon>
        <taxon>Pleurodelinae</taxon>
        <taxon>Pleurodeles</taxon>
    </lineage>
</organism>
<name>A0AAV7LH52_PLEWA</name>
<sequence length="100" mass="10968">MPLEPSFANLKRAYCVLHQWLTRPPFRLGAADRPVCRTAHLPLLRPSGGCFPAPGIPEGALLGRVVFHAVPAAPGLHLRAELRSSTPIPPQSWLRLCVQF</sequence>
<protein>
    <submittedName>
        <fullName evidence="1">Uncharacterized protein</fullName>
    </submittedName>
</protein>
<gene>
    <name evidence="1" type="ORF">NDU88_004025</name>
</gene>